<reference evidence="3 4" key="1">
    <citation type="submission" date="2019-12" db="EMBL/GenBank/DDBJ databases">
        <title>Salinicoccus cyprini sp. nov., isolated from gastro-intestinal tract of mirror carp, Cyprinus carpio var. specularis, collected from Gobind Sagar Reservoir, Himachal Pradesh, India.</title>
        <authorList>
            <person name="Talwar C."/>
            <person name="Singh A.K."/>
            <person name="Lal R."/>
            <person name="Negi R.K."/>
        </authorList>
    </citation>
    <scope>NUCLEOTIDE SEQUENCE [LARGE SCALE GENOMIC DNA]</scope>
    <source>
        <strain evidence="3 4">J-82</strain>
    </source>
</reference>
<feature type="domain" description="Competence protein CoiA-like N-terminal" evidence="2">
    <location>
        <begin position="14"/>
        <end position="52"/>
    </location>
</feature>
<dbReference type="Pfam" id="PF25164">
    <property type="entry name" value="CoiA_N"/>
    <property type="match status" value="1"/>
</dbReference>
<evidence type="ECO:0000313" key="4">
    <source>
        <dbReference type="Proteomes" id="UP000436284"/>
    </source>
</evidence>
<evidence type="ECO:0000259" key="2">
    <source>
        <dbReference type="Pfam" id="PF25164"/>
    </source>
</evidence>
<sequence length="318" mass="36949">MFIAHDKDGIRVTAQEAQKGMSYSCPVCGLPVTFKAGSVKTPHFSHHRIIDCIRYFYKKESLAHLEAKHTLYLALNRFPVAMEYYLKEIEQIPDLLINHSRALEIQYSTISPELIVERSEGYHSLGMDVIWLLDEAALRIDRDCIIPTHFQLSTLFNGSLFSYSSTQRRLIRWTLLHHRGGNRFAYTAAFLDPEDLAGHQPGSAPAPLRLDQSDIRRMIRHARQQKSRLNPTLTFLYQLSLDPENLPAHLCYSVEAERWITNPPLEWKLYIMHALEKGTFDWNQFSRFIQLRTMQQMPNRQTVLKGLVKAYKSLYISQ</sequence>
<comment type="caution">
    <text evidence="3">The sequence shown here is derived from an EMBL/GenBank/DDBJ whole genome shotgun (WGS) entry which is preliminary data.</text>
</comment>
<dbReference type="AlphaFoldDB" id="A0A6N8TZ89"/>
<protein>
    <recommendedName>
        <fullName evidence="5">Competence protein CoiA</fullName>
    </recommendedName>
</protein>
<dbReference type="EMBL" id="WUUK01000002">
    <property type="protein sequence ID" value="MXQ50873.1"/>
    <property type="molecule type" value="Genomic_DNA"/>
</dbReference>
<dbReference type="RefSeq" id="WP_160654306.1">
    <property type="nucleotide sequence ID" value="NZ_JBHRWU010000001.1"/>
</dbReference>
<dbReference type="Proteomes" id="UP000436284">
    <property type="component" value="Unassembled WGS sequence"/>
</dbReference>
<proteinExistence type="predicted"/>
<evidence type="ECO:0008006" key="5">
    <source>
        <dbReference type="Google" id="ProtNLM"/>
    </source>
</evidence>
<gene>
    <name evidence="3" type="ORF">GQ671_06280</name>
</gene>
<feature type="domain" description="Competence protein CoiA nuclease-like" evidence="1">
    <location>
        <begin position="60"/>
        <end position="172"/>
    </location>
</feature>
<evidence type="ECO:0000259" key="1">
    <source>
        <dbReference type="Pfam" id="PF06054"/>
    </source>
</evidence>
<evidence type="ECO:0000313" key="3">
    <source>
        <dbReference type="EMBL" id="MXQ50873.1"/>
    </source>
</evidence>
<keyword evidence="4" id="KW-1185">Reference proteome</keyword>
<dbReference type="InterPro" id="IPR057253">
    <property type="entry name" value="CoiA-like_N"/>
</dbReference>
<organism evidence="3 4">
    <name type="scientific">Salinicoccus hispanicus</name>
    <dbReference type="NCBI Taxonomy" id="157225"/>
    <lineage>
        <taxon>Bacteria</taxon>
        <taxon>Bacillati</taxon>
        <taxon>Bacillota</taxon>
        <taxon>Bacilli</taxon>
        <taxon>Bacillales</taxon>
        <taxon>Staphylococcaceae</taxon>
        <taxon>Salinicoccus</taxon>
    </lineage>
</organism>
<dbReference type="InterPro" id="IPR010330">
    <property type="entry name" value="CoiA_nuc"/>
</dbReference>
<name>A0A6N8TZ89_9STAP</name>
<dbReference type="Pfam" id="PF06054">
    <property type="entry name" value="CoiA_nuc"/>
    <property type="match status" value="1"/>
</dbReference>
<accession>A0A6N8TZ89</accession>
<dbReference type="OrthoDB" id="3784230at2"/>